<proteinExistence type="predicted"/>
<organism evidence="1 2">
    <name type="scientific">Arenivirga flava</name>
    <dbReference type="NCBI Taxonomy" id="1930060"/>
    <lineage>
        <taxon>Bacteria</taxon>
        <taxon>Bacillati</taxon>
        <taxon>Actinomycetota</taxon>
        <taxon>Actinomycetes</taxon>
        <taxon>Micrococcales</taxon>
        <taxon>Microbacteriaceae</taxon>
        <taxon>Arenivirga</taxon>
    </lineage>
</organism>
<sequence length="265" mass="29591">MAFDIDQYTETSEGVGWDDLDFDAFKTHPLPEQTLRSLRYMCDVEYHTVCYLRDLLVTPSHKERDVSAFMTMWNREEFWHGEALAAVLGMHGITVDFDQLKATRLKLGWRDKIAPLKQAIAGNLIGDDFVAVHMSWGAANEWSAVAAYRRLAKLEDHPALSPLLKRIAQQETRHVAFYASQARERLAKSKVAQKLTRLALSKAWGPVGSSISSDDDVKHVMGHLFGSEEGVKEVARIDANIAKLPGMEGLTIVGDSLRKRGVVAA</sequence>
<name>A0AA37XD49_9MICO</name>
<reference evidence="1 2" key="1">
    <citation type="journal article" date="2014" name="Int. J. Syst. Evol. Microbiol.">
        <title>Complete genome sequence of Corynebacterium casei LMG S-19264T (=DSM 44701T), isolated from a smear-ripened cheese.</title>
        <authorList>
            <consortium name="US DOE Joint Genome Institute (JGI-PGF)"/>
            <person name="Walter F."/>
            <person name="Albersmeier A."/>
            <person name="Kalinowski J."/>
            <person name="Ruckert C."/>
        </authorList>
    </citation>
    <scope>NUCLEOTIDE SEQUENCE [LARGE SCALE GENOMIC DNA]</scope>
    <source>
        <strain evidence="1 2">NBRC 112289</strain>
    </source>
</reference>
<dbReference type="InterPro" id="IPR009078">
    <property type="entry name" value="Ferritin-like_SF"/>
</dbReference>
<keyword evidence="2" id="KW-1185">Reference proteome</keyword>
<evidence type="ECO:0000313" key="2">
    <source>
        <dbReference type="Proteomes" id="UP001157160"/>
    </source>
</evidence>
<accession>A0AA37XD49</accession>
<comment type="caution">
    <text evidence="1">The sequence shown here is derived from an EMBL/GenBank/DDBJ whole genome shotgun (WGS) entry which is preliminary data.</text>
</comment>
<gene>
    <name evidence="1" type="ORF">GCM10025874_24450</name>
</gene>
<dbReference type="Proteomes" id="UP001157160">
    <property type="component" value="Unassembled WGS sequence"/>
</dbReference>
<dbReference type="Gene3D" id="1.10.620.20">
    <property type="entry name" value="Ribonucleotide Reductase, subunit A"/>
    <property type="match status" value="1"/>
</dbReference>
<protein>
    <recommendedName>
        <fullName evidence="3">Ferritin-like domain-containing protein</fullName>
    </recommendedName>
</protein>
<dbReference type="GO" id="GO:0016491">
    <property type="term" value="F:oxidoreductase activity"/>
    <property type="evidence" value="ECO:0007669"/>
    <property type="project" value="InterPro"/>
</dbReference>
<evidence type="ECO:0000313" key="1">
    <source>
        <dbReference type="EMBL" id="GMA29192.1"/>
    </source>
</evidence>
<evidence type="ECO:0008006" key="3">
    <source>
        <dbReference type="Google" id="ProtNLM"/>
    </source>
</evidence>
<dbReference type="AlphaFoldDB" id="A0AA37XD49"/>
<dbReference type="RefSeq" id="WP_284233071.1">
    <property type="nucleotide sequence ID" value="NZ_BSUL01000001.1"/>
</dbReference>
<dbReference type="SUPFAM" id="SSF47240">
    <property type="entry name" value="Ferritin-like"/>
    <property type="match status" value="1"/>
</dbReference>
<dbReference type="EMBL" id="BSUL01000001">
    <property type="protein sequence ID" value="GMA29192.1"/>
    <property type="molecule type" value="Genomic_DNA"/>
</dbReference>
<dbReference type="InterPro" id="IPR012348">
    <property type="entry name" value="RNR-like"/>
</dbReference>